<evidence type="ECO:0000256" key="12">
    <source>
        <dbReference type="PIRSR" id="PIRSR601384-2"/>
    </source>
</evidence>
<dbReference type="InterPro" id="IPR024079">
    <property type="entry name" value="MetalloPept_cat_dom_sf"/>
</dbReference>
<dbReference type="PANTHER" id="PTHR37016:SF2">
    <property type="entry name" value="NEUTRAL PROTEASE 2 HOMOLOG SNOG_02177"/>
    <property type="match status" value="1"/>
</dbReference>
<keyword evidence="4 13" id="KW-0165">Cleavage on pair of basic residues</keyword>
<dbReference type="Gene3D" id="2.60.40.2970">
    <property type="match status" value="1"/>
</dbReference>
<accession>A0A9P6HV32</accession>
<evidence type="ECO:0000256" key="1">
    <source>
        <dbReference type="ARBA" id="ARBA00001187"/>
    </source>
</evidence>
<dbReference type="GO" id="GO:0006508">
    <property type="term" value="P:proteolysis"/>
    <property type="evidence" value="ECO:0007669"/>
    <property type="project" value="UniProtKB-KW"/>
</dbReference>
<evidence type="ECO:0000256" key="8">
    <source>
        <dbReference type="ARBA" id="ARBA00022833"/>
    </source>
</evidence>
<name>A0A9P6HV32_9PEZI</name>
<evidence type="ECO:0000256" key="3">
    <source>
        <dbReference type="ARBA" id="ARBA00022670"/>
    </source>
</evidence>
<evidence type="ECO:0000256" key="2">
    <source>
        <dbReference type="ARBA" id="ARBA00010279"/>
    </source>
</evidence>
<evidence type="ECO:0000256" key="6">
    <source>
        <dbReference type="ARBA" id="ARBA00022729"/>
    </source>
</evidence>
<evidence type="ECO:0000256" key="13">
    <source>
        <dbReference type="RuleBase" id="RU361126"/>
    </source>
</evidence>
<evidence type="ECO:0000256" key="4">
    <source>
        <dbReference type="ARBA" id="ARBA00022685"/>
    </source>
</evidence>
<evidence type="ECO:0000256" key="10">
    <source>
        <dbReference type="ARBA" id="ARBA00023145"/>
    </source>
</evidence>
<sequence length="377" mass="40492">MKSFFAALALVAAMAAASPVSSPVSSSVSRPVPSASPVTTERKSTSPIQLKLVRTGNTGIKAHFTNCGNSSLKLFTPGTILDSTPVEKLAVYKGNMRIPFEGIRLRLAPPELITNASFRIFQPNETAEFNFNFGKWHDVSQGGHFNVTSMGGIPYATENSTAFEGYLGYNSNTLLIDSVNGTEASIAKRAFEKKAKRTAVQGDCKGTQAQAVADALTHCTNLAKDASRSAMLDKNKTFEFFKTNDDTARKAISAVFTKVANECASRVTAGSVSKLYCTDIYAACKPGVLAYTVPSVALMVNCPLYFTALTPLTKSCHGQDQATTTLHEMTHLVQIKGTLDWGVYGYDGIRKLTSAQNQNHADTYCLFANSVNLGKAC</sequence>
<dbReference type="GO" id="GO:0004222">
    <property type="term" value="F:metalloendopeptidase activity"/>
    <property type="evidence" value="ECO:0007669"/>
    <property type="project" value="InterPro"/>
</dbReference>
<feature type="binding site" evidence="12">
    <location>
        <position position="340"/>
    </location>
    <ligand>
        <name>Zn(2+)</name>
        <dbReference type="ChEBI" id="CHEBI:29105"/>
        <note>catalytic</note>
    </ligand>
</feature>
<dbReference type="EMBL" id="JAATWM020000052">
    <property type="protein sequence ID" value="KAF9870635.1"/>
    <property type="molecule type" value="Genomic_DNA"/>
</dbReference>
<dbReference type="EC" id="3.4.24.39" evidence="13"/>
<protein>
    <recommendedName>
        <fullName evidence="13">Neutral protease 2</fullName>
        <ecNumber evidence="13">3.4.24.39</ecNumber>
    </recommendedName>
    <alternativeName>
        <fullName evidence="13">Deuterolysin</fullName>
    </alternativeName>
</protein>
<dbReference type="InterPro" id="IPR001384">
    <property type="entry name" value="Peptidase_M35"/>
</dbReference>
<keyword evidence="10" id="KW-0865">Zymogen</keyword>
<comment type="subcellular location">
    <subcellularLocation>
        <location evidence="13">Secreted</location>
    </subcellularLocation>
</comment>
<feature type="binding site" evidence="12">
    <location>
        <position position="331"/>
    </location>
    <ligand>
        <name>Zn(2+)</name>
        <dbReference type="ChEBI" id="CHEBI:29105"/>
        <note>catalytic</note>
    </ligand>
</feature>
<feature type="active site" evidence="11">
    <location>
        <position position="328"/>
    </location>
</feature>
<evidence type="ECO:0000313" key="15">
    <source>
        <dbReference type="EMBL" id="KAF9870635.1"/>
    </source>
</evidence>
<gene>
    <name evidence="15" type="ORF">CkaCkLH20_11941</name>
</gene>
<keyword evidence="7 13" id="KW-0378">Hydrolase</keyword>
<evidence type="ECO:0000256" key="5">
    <source>
        <dbReference type="ARBA" id="ARBA00022723"/>
    </source>
</evidence>
<dbReference type="InterPro" id="IPR050414">
    <property type="entry name" value="Fungal_M35_metalloproteases"/>
</dbReference>
<dbReference type="SUPFAM" id="SSF55486">
    <property type="entry name" value="Metalloproteases ('zincins'), catalytic domain"/>
    <property type="match status" value="1"/>
</dbReference>
<keyword evidence="9 13" id="KW-0482">Metalloprotease</keyword>
<dbReference type="GO" id="GO:0005576">
    <property type="term" value="C:extracellular region"/>
    <property type="evidence" value="ECO:0007669"/>
    <property type="project" value="UniProtKB-SubCell"/>
</dbReference>
<reference evidence="15" key="2">
    <citation type="submission" date="2020-11" db="EMBL/GenBank/DDBJ databases">
        <title>Whole genome sequencing of Colletotrichum sp.</title>
        <authorList>
            <person name="Li H."/>
        </authorList>
    </citation>
    <scope>NUCLEOTIDE SEQUENCE</scope>
    <source>
        <strain evidence="15">CkLH20</strain>
    </source>
</reference>
<dbReference type="Proteomes" id="UP000781932">
    <property type="component" value="Unassembled WGS sequence"/>
</dbReference>
<keyword evidence="5 12" id="KW-0479">Metal-binding</keyword>
<dbReference type="GeneID" id="62167729"/>
<organism evidence="15 16">
    <name type="scientific">Colletotrichum karsti</name>
    <dbReference type="NCBI Taxonomy" id="1095194"/>
    <lineage>
        <taxon>Eukaryota</taxon>
        <taxon>Fungi</taxon>
        <taxon>Dikarya</taxon>
        <taxon>Ascomycota</taxon>
        <taxon>Pezizomycotina</taxon>
        <taxon>Sordariomycetes</taxon>
        <taxon>Hypocreomycetidae</taxon>
        <taxon>Glomerellales</taxon>
        <taxon>Glomerellaceae</taxon>
        <taxon>Colletotrichum</taxon>
        <taxon>Colletotrichum boninense species complex</taxon>
    </lineage>
</organism>
<comment type="cofactor">
    <cofactor evidence="12 13">
        <name>Zn(2+)</name>
        <dbReference type="ChEBI" id="CHEBI:29105"/>
    </cofactor>
    <text evidence="12 13">Binds 1 zinc ion per subunit.</text>
</comment>
<reference evidence="15" key="1">
    <citation type="submission" date="2020-03" db="EMBL/GenBank/DDBJ databases">
        <authorList>
            <person name="He L."/>
        </authorList>
    </citation>
    <scope>NUCLEOTIDE SEQUENCE</scope>
    <source>
        <strain evidence="15">CkLH20</strain>
    </source>
</reference>
<keyword evidence="16" id="KW-1185">Reference proteome</keyword>
<comment type="catalytic activity">
    <reaction evidence="1 13">
        <text>Preferential cleavage of bonds with hydrophobic residues in P1'. Also 3-Asn-|-Gln-4 and 8-Gly-|-Ser-9 bonds in insulin B chain.</text>
        <dbReference type="EC" id="3.4.24.39"/>
    </reaction>
</comment>
<feature type="binding site" evidence="12">
    <location>
        <position position="327"/>
    </location>
    <ligand>
        <name>Zn(2+)</name>
        <dbReference type="ChEBI" id="CHEBI:29105"/>
        <note>catalytic</note>
    </ligand>
</feature>
<dbReference type="CDD" id="cd11008">
    <property type="entry name" value="M35_deuterolysin_like"/>
    <property type="match status" value="1"/>
</dbReference>
<comment type="caution">
    <text evidence="15">The sequence shown here is derived from an EMBL/GenBank/DDBJ whole genome shotgun (WGS) entry which is preliminary data.</text>
</comment>
<comment type="similarity">
    <text evidence="2 13">Belongs to the peptidase M35 family.</text>
</comment>
<dbReference type="OrthoDB" id="412874at2759"/>
<dbReference type="Gene3D" id="3.40.390.10">
    <property type="entry name" value="Collagenase (Catalytic Domain)"/>
    <property type="match status" value="1"/>
</dbReference>
<keyword evidence="3 13" id="KW-0645">Protease</keyword>
<dbReference type="RefSeq" id="XP_038740096.1">
    <property type="nucleotide sequence ID" value="XM_038894655.1"/>
</dbReference>
<dbReference type="GO" id="GO:0046872">
    <property type="term" value="F:metal ion binding"/>
    <property type="evidence" value="ECO:0007669"/>
    <property type="project" value="UniProtKB-KW"/>
</dbReference>
<evidence type="ECO:0000256" key="11">
    <source>
        <dbReference type="PIRSR" id="PIRSR601384-1"/>
    </source>
</evidence>
<dbReference type="Pfam" id="PF02102">
    <property type="entry name" value="Peptidase_M35"/>
    <property type="match status" value="1"/>
</dbReference>
<evidence type="ECO:0000256" key="7">
    <source>
        <dbReference type="ARBA" id="ARBA00022801"/>
    </source>
</evidence>
<feature type="region of interest" description="Disordered" evidence="14">
    <location>
        <begin position="21"/>
        <end position="46"/>
    </location>
</feature>
<keyword evidence="13" id="KW-0964">Secreted</keyword>
<dbReference type="AlphaFoldDB" id="A0A9P6HV32"/>
<dbReference type="PANTHER" id="PTHR37016">
    <property type="match status" value="1"/>
</dbReference>
<evidence type="ECO:0000313" key="16">
    <source>
        <dbReference type="Proteomes" id="UP000781932"/>
    </source>
</evidence>
<comment type="function">
    <text evidence="13">Secreted metalloproteinase that allows assimilation of proteinaceous substrates. Shows high activities on basic nuclear substrates such as histone and protamine.</text>
</comment>
<proteinExistence type="inferred from homology"/>
<feature type="signal peptide" evidence="13">
    <location>
        <begin position="1"/>
        <end position="17"/>
    </location>
</feature>
<keyword evidence="6 13" id="KW-0732">Signal</keyword>
<feature type="compositionally biased region" description="Low complexity" evidence="14">
    <location>
        <begin position="21"/>
        <end position="38"/>
    </location>
</feature>
<evidence type="ECO:0000256" key="14">
    <source>
        <dbReference type="SAM" id="MobiDB-lite"/>
    </source>
</evidence>
<keyword evidence="8 12" id="KW-0862">Zinc</keyword>
<feature type="chain" id="PRO_5040538663" description="Neutral protease 2" evidence="13">
    <location>
        <begin position="18"/>
        <end position="377"/>
    </location>
</feature>
<evidence type="ECO:0000256" key="9">
    <source>
        <dbReference type="ARBA" id="ARBA00023049"/>
    </source>
</evidence>
<dbReference type="PRINTS" id="PR00768">
    <property type="entry name" value="DEUTEROLYSIN"/>
</dbReference>